<feature type="region of interest" description="Disordered" evidence="1">
    <location>
        <begin position="28"/>
        <end position="91"/>
    </location>
</feature>
<name>A0A117IXM7_9ACTN</name>
<protein>
    <submittedName>
        <fullName evidence="2">Uncharacterized protein</fullName>
    </submittedName>
</protein>
<sequence>MRLARQVQRAHSEVLTAHQAIDAWLIRRAGAPGSRPGTRHDHGPVAPQGDSPSGLRTTVAAAGPTGVAPKPGPTELDIRPAALRQPAEETR</sequence>
<dbReference type="Proteomes" id="UP000054011">
    <property type="component" value="Unassembled WGS sequence"/>
</dbReference>
<organism evidence="2 3">
    <name type="scientific">Streptomyces kanasensis</name>
    <dbReference type="NCBI Taxonomy" id="936756"/>
    <lineage>
        <taxon>Bacteria</taxon>
        <taxon>Bacillati</taxon>
        <taxon>Actinomycetota</taxon>
        <taxon>Actinomycetes</taxon>
        <taxon>Kitasatosporales</taxon>
        <taxon>Streptomycetaceae</taxon>
        <taxon>Streptomyces</taxon>
    </lineage>
</organism>
<keyword evidence="3" id="KW-1185">Reference proteome</keyword>
<proteinExistence type="predicted"/>
<gene>
    <name evidence="2" type="ORF">ATE80_00735</name>
</gene>
<dbReference type="AlphaFoldDB" id="A0A117IXM7"/>
<evidence type="ECO:0000256" key="1">
    <source>
        <dbReference type="SAM" id="MobiDB-lite"/>
    </source>
</evidence>
<feature type="compositionally biased region" description="Low complexity" evidence="1">
    <location>
        <begin position="57"/>
        <end position="69"/>
    </location>
</feature>
<reference evidence="2 3" key="1">
    <citation type="submission" date="2015-11" db="EMBL/GenBank/DDBJ databases">
        <title>Genome-wide analysis reveals the secondary metabolome in Streptomyces kanasensis ZX01.</title>
        <authorList>
            <person name="Zhang G."/>
            <person name="Han L."/>
            <person name="Feng J."/>
            <person name="Zhang X."/>
        </authorList>
    </citation>
    <scope>NUCLEOTIDE SEQUENCE [LARGE SCALE GENOMIC DNA]</scope>
    <source>
        <strain evidence="2 3">ZX01</strain>
    </source>
</reference>
<accession>A0A117IXM7</accession>
<evidence type="ECO:0000313" key="3">
    <source>
        <dbReference type="Proteomes" id="UP000054011"/>
    </source>
</evidence>
<dbReference type="EMBL" id="LNSV01000001">
    <property type="protein sequence ID" value="KUH40743.1"/>
    <property type="molecule type" value="Genomic_DNA"/>
</dbReference>
<evidence type="ECO:0000313" key="2">
    <source>
        <dbReference type="EMBL" id="KUH40743.1"/>
    </source>
</evidence>
<comment type="caution">
    <text evidence="2">The sequence shown here is derived from an EMBL/GenBank/DDBJ whole genome shotgun (WGS) entry which is preliminary data.</text>
</comment>